<evidence type="ECO:0000256" key="10">
    <source>
        <dbReference type="HAMAP-Rule" id="MF_01820"/>
    </source>
</evidence>
<dbReference type="EC" id="3.6.1.-" evidence="10"/>
<evidence type="ECO:0000256" key="2">
    <source>
        <dbReference type="ARBA" id="ARBA00022517"/>
    </source>
</evidence>
<evidence type="ECO:0000256" key="4">
    <source>
        <dbReference type="ARBA" id="ARBA00022730"/>
    </source>
</evidence>
<keyword evidence="3 10" id="KW-0479">Metal-binding</keyword>
<dbReference type="AlphaFoldDB" id="A0A4U0Q4Y7"/>
<name>A0A4U0Q4Y7_9NEIS</name>
<evidence type="ECO:0000259" key="11">
    <source>
        <dbReference type="PROSITE" id="PS50936"/>
    </source>
</evidence>
<feature type="binding site" evidence="10">
    <location>
        <begin position="155"/>
        <end position="158"/>
    </location>
    <ligand>
        <name>GTP</name>
        <dbReference type="ChEBI" id="CHEBI:37565"/>
    </ligand>
</feature>
<dbReference type="GO" id="GO:0019843">
    <property type="term" value="F:rRNA binding"/>
    <property type="evidence" value="ECO:0007669"/>
    <property type="project" value="UniProtKB-KW"/>
</dbReference>
<evidence type="ECO:0000256" key="6">
    <source>
        <dbReference type="ARBA" id="ARBA00022801"/>
    </source>
</evidence>
<dbReference type="InterPro" id="IPR030378">
    <property type="entry name" value="G_CP_dom"/>
</dbReference>
<dbReference type="InterPro" id="IPR010914">
    <property type="entry name" value="RsgA_GTPase_dom"/>
</dbReference>
<feature type="domain" description="EngC GTPase" evidence="11">
    <location>
        <begin position="116"/>
        <end position="264"/>
    </location>
</feature>
<evidence type="ECO:0000259" key="12">
    <source>
        <dbReference type="PROSITE" id="PS51721"/>
    </source>
</evidence>
<dbReference type="GO" id="GO:0005525">
    <property type="term" value="F:GTP binding"/>
    <property type="evidence" value="ECO:0007669"/>
    <property type="project" value="UniProtKB-UniRule"/>
</dbReference>
<keyword evidence="1 10" id="KW-0963">Cytoplasm</keyword>
<reference evidence="13 14" key="1">
    <citation type="submission" date="2019-04" db="EMBL/GenBank/DDBJ databases">
        <title>Chitiniphilus eburnea sp. nov., a novel chitinolytic bacterium isolated from aquaculture sludge.</title>
        <authorList>
            <person name="Sheng M."/>
        </authorList>
    </citation>
    <scope>NUCLEOTIDE SEQUENCE [LARGE SCALE GENOMIC DNA]</scope>
    <source>
        <strain evidence="13 14">HX-2-15</strain>
    </source>
</reference>
<dbReference type="InterPro" id="IPR027417">
    <property type="entry name" value="P-loop_NTPase"/>
</dbReference>
<keyword evidence="8 10" id="KW-0694">RNA-binding</keyword>
<dbReference type="PANTHER" id="PTHR32120">
    <property type="entry name" value="SMALL RIBOSOMAL SUBUNIT BIOGENESIS GTPASE RSGA"/>
    <property type="match status" value="1"/>
</dbReference>
<organism evidence="13 14">
    <name type="scientific">Chitiniphilus eburneus</name>
    <dbReference type="NCBI Taxonomy" id="2571148"/>
    <lineage>
        <taxon>Bacteria</taxon>
        <taxon>Pseudomonadati</taxon>
        <taxon>Pseudomonadota</taxon>
        <taxon>Betaproteobacteria</taxon>
        <taxon>Neisseriales</taxon>
        <taxon>Chitinibacteraceae</taxon>
        <taxon>Chitiniphilus</taxon>
    </lineage>
</organism>
<feature type="domain" description="CP-type G" evidence="12">
    <location>
        <begin position="106"/>
        <end position="266"/>
    </location>
</feature>
<dbReference type="NCBIfam" id="TIGR00157">
    <property type="entry name" value="ribosome small subunit-dependent GTPase A"/>
    <property type="match status" value="1"/>
</dbReference>
<dbReference type="GO" id="GO:0005737">
    <property type="term" value="C:cytoplasm"/>
    <property type="evidence" value="ECO:0007669"/>
    <property type="project" value="UniProtKB-SubCell"/>
</dbReference>
<gene>
    <name evidence="10 13" type="primary">rsgA</name>
    <name evidence="13" type="ORF">FAZ21_05455</name>
</gene>
<keyword evidence="4 10" id="KW-0699">rRNA-binding</keyword>
<comment type="cofactor">
    <cofactor evidence="10">
        <name>Zn(2+)</name>
        <dbReference type="ChEBI" id="CHEBI:29105"/>
    </cofactor>
    <text evidence="10">Binds 1 zinc ion per subunit.</text>
</comment>
<evidence type="ECO:0000256" key="1">
    <source>
        <dbReference type="ARBA" id="ARBA00022490"/>
    </source>
</evidence>
<keyword evidence="9 10" id="KW-0342">GTP-binding</keyword>
<dbReference type="SUPFAM" id="SSF52540">
    <property type="entry name" value="P-loop containing nucleoside triphosphate hydrolases"/>
    <property type="match status" value="1"/>
</dbReference>
<comment type="caution">
    <text evidence="13">The sequence shown here is derived from an EMBL/GenBank/DDBJ whole genome shotgun (WGS) entry which is preliminary data.</text>
</comment>
<comment type="function">
    <text evidence="10">One of several proteins that assist in the late maturation steps of the functional core of the 30S ribosomal subunit. Helps release RbfA from mature subunits. May play a role in the assembly of ribosomal proteins into the subunit. Circularly permuted GTPase that catalyzes slow GTP hydrolysis, GTPase activity is stimulated by the 30S ribosomal subunit.</text>
</comment>
<dbReference type="Pfam" id="PF03193">
    <property type="entry name" value="RsgA_GTPase"/>
    <property type="match status" value="1"/>
</dbReference>
<dbReference type="GO" id="GO:0003924">
    <property type="term" value="F:GTPase activity"/>
    <property type="evidence" value="ECO:0007669"/>
    <property type="project" value="UniProtKB-UniRule"/>
</dbReference>
<dbReference type="Gene3D" id="3.40.50.300">
    <property type="entry name" value="P-loop containing nucleotide triphosphate hydrolases"/>
    <property type="match status" value="1"/>
</dbReference>
<comment type="subcellular location">
    <subcellularLocation>
        <location evidence="10">Cytoplasm</location>
    </subcellularLocation>
</comment>
<comment type="similarity">
    <text evidence="10">Belongs to the TRAFAC class YlqF/YawG GTPase family. RsgA subfamily.</text>
</comment>
<evidence type="ECO:0000313" key="14">
    <source>
        <dbReference type="Proteomes" id="UP000310016"/>
    </source>
</evidence>
<feature type="binding site" evidence="10">
    <location>
        <position position="302"/>
    </location>
    <ligand>
        <name>Zn(2+)</name>
        <dbReference type="ChEBI" id="CHEBI:29105"/>
    </ligand>
</feature>
<dbReference type="InterPro" id="IPR004881">
    <property type="entry name" value="Ribosome_biogen_GTPase_RsgA"/>
</dbReference>
<evidence type="ECO:0000256" key="5">
    <source>
        <dbReference type="ARBA" id="ARBA00022741"/>
    </source>
</evidence>
<feature type="binding site" evidence="10">
    <location>
        <position position="289"/>
    </location>
    <ligand>
        <name>Zn(2+)</name>
        <dbReference type="ChEBI" id="CHEBI:29105"/>
    </ligand>
</feature>
<dbReference type="PANTHER" id="PTHR32120:SF10">
    <property type="entry name" value="SMALL RIBOSOMAL SUBUNIT BIOGENESIS GTPASE RSGA"/>
    <property type="match status" value="1"/>
</dbReference>
<evidence type="ECO:0000256" key="7">
    <source>
        <dbReference type="ARBA" id="ARBA00022833"/>
    </source>
</evidence>
<dbReference type="PROSITE" id="PS51721">
    <property type="entry name" value="G_CP"/>
    <property type="match status" value="1"/>
</dbReference>
<dbReference type="CDD" id="cd01854">
    <property type="entry name" value="YjeQ_EngC"/>
    <property type="match status" value="1"/>
</dbReference>
<keyword evidence="7 10" id="KW-0862">Zinc</keyword>
<dbReference type="HAMAP" id="MF_01820">
    <property type="entry name" value="GTPase_RsgA"/>
    <property type="match status" value="1"/>
</dbReference>
<dbReference type="EMBL" id="SUMF01000003">
    <property type="protein sequence ID" value="TJZ76223.1"/>
    <property type="molecule type" value="Genomic_DNA"/>
</dbReference>
<evidence type="ECO:0000256" key="3">
    <source>
        <dbReference type="ARBA" id="ARBA00022723"/>
    </source>
</evidence>
<dbReference type="GO" id="GO:0042274">
    <property type="term" value="P:ribosomal small subunit biogenesis"/>
    <property type="evidence" value="ECO:0007669"/>
    <property type="project" value="UniProtKB-UniRule"/>
</dbReference>
<dbReference type="Proteomes" id="UP000310016">
    <property type="component" value="Unassembled WGS sequence"/>
</dbReference>
<feature type="binding site" evidence="10">
    <location>
        <position position="294"/>
    </location>
    <ligand>
        <name>Zn(2+)</name>
        <dbReference type="ChEBI" id="CHEBI:29105"/>
    </ligand>
</feature>
<feature type="binding site" evidence="10">
    <location>
        <begin position="208"/>
        <end position="216"/>
    </location>
    <ligand>
        <name>GTP</name>
        <dbReference type="ChEBI" id="CHEBI:37565"/>
    </ligand>
</feature>
<proteinExistence type="inferred from homology"/>
<keyword evidence="6 10" id="KW-0378">Hydrolase</keyword>
<comment type="subunit">
    <text evidence="10">Monomer. Associates with 30S ribosomal subunit, binds 16S rRNA.</text>
</comment>
<keyword evidence="14" id="KW-1185">Reference proteome</keyword>
<sequence>MLEYDFVALNTLGLQSALLAALPEVPAADHPGAWLARITEVQREGLFLHDGHIEHAARPLPGLVHALVAQATALVVGDWVIAERNALGETWVTALVPRLNHLARRANDGRRQPLASNIDTALLVMGLDHDFNPRRLERYLAFTRIAGIAPVIVLTKADLADDPEARLAELAARLPAHTPMLAVNALADGARDALAPWLGAGQTVVLLGASGTGKSTLTNTLLATPAQQTGAVRHGDNRGRHTTVARHLFRLPEGACLIDTPGLRTWRPDADEAELSAGFDDIQALAAHCRYRDCQHREEPGCAVRGAVPDDRLRNYHKVMHDARQGRLTMLERKAQTAKWKVISKAAVAHAKAKRGG</sequence>
<dbReference type="Gene3D" id="1.10.40.50">
    <property type="entry name" value="Probable gtpase engc, domain 3"/>
    <property type="match status" value="1"/>
</dbReference>
<keyword evidence="2 10" id="KW-0690">Ribosome biogenesis</keyword>
<dbReference type="PROSITE" id="PS50936">
    <property type="entry name" value="ENGC_GTPASE"/>
    <property type="match status" value="1"/>
</dbReference>
<accession>A0A4U0Q4Y7</accession>
<dbReference type="RefSeq" id="WP_136772273.1">
    <property type="nucleotide sequence ID" value="NZ_CP156074.1"/>
</dbReference>
<evidence type="ECO:0000256" key="9">
    <source>
        <dbReference type="ARBA" id="ARBA00023134"/>
    </source>
</evidence>
<evidence type="ECO:0000313" key="13">
    <source>
        <dbReference type="EMBL" id="TJZ76223.1"/>
    </source>
</evidence>
<evidence type="ECO:0000256" key="8">
    <source>
        <dbReference type="ARBA" id="ARBA00022884"/>
    </source>
</evidence>
<protein>
    <recommendedName>
        <fullName evidence="10">Small ribosomal subunit biogenesis GTPase RsgA</fullName>
        <ecNumber evidence="10">3.6.1.-</ecNumber>
    </recommendedName>
</protein>
<dbReference type="OrthoDB" id="9809485at2"/>
<keyword evidence="5 10" id="KW-0547">Nucleotide-binding</keyword>
<feature type="binding site" evidence="10">
    <location>
        <position position="296"/>
    </location>
    <ligand>
        <name>Zn(2+)</name>
        <dbReference type="ChEBI" id="CHEBI:29105"/>
    </ligand>
</feature>
<dbReference type="GO" id="GO:0046872">
    <property type="term" value="F:metal ion binding"/>
    <property type="evidence" value="ECO:0007669"/>
    <property type="project" value="UniProtKB-KW"/>
</dbReference>